<dbReference type="PANTHER" id="PTHR46696:SF4">
    <property type="entry name" value="BIOTIN BIOSYNTHESIS CYTOCHROME P450"/>
    <property type="match status" value="1"/>
</dbReference>
<gene>
    <name evidence="9" type="primary">cyp150</name>
    <name evidence="9" type="ordered locus">MUP053c</name>
</gene>
<evidence type="ECO:0000256" key="4">
    <source>
        <dbReference type="ARBA" id="ARBA00022723"/>
    </source>
</evidence>
<evidence type="ECO:0000256" key="3">
    <source>
        <dbReference type="ARBA" id="ARBA00022617"/>
    </source>
</evidence>
<evidence type="ECO:0000256" key="6">
    <source>
        <dbReference type="ARBA" id="ARBA00023004"/>
    </source>
</evidence>
<dbReference type="GO" id="GO:0006707">
    <property type="term" value="P:cholesterol catabolic process"/>
    <property type="evidence" value="ECO:0007669"/>
    <property type="project" value="TreeGrafter"/>
</dbReference>
<dbReference type="RefSeq" id="WP_011178531.1">
    <property type="nucleotide sequence ID" value="NC_005916.1"/>
</dbReference>
<reference evidence="10" key="2">
    <citation type="journal article" date="2005" name="Microbiology">
        <title>Functional analysis and annotation of the virulence plasmid pMUM001 from Mycobacterium ulcerans.</title>
        <authorList>
            <person name="Stinear T.P."/>
            <person name="Pryor M.J."/>
            <person name="Porter J.L."/>
            <person name="Cole S.T."/>
        </authorList>
    </citation>
    <scope>NUCLEOTIDE SEQUENCE [LARGE SCALE GENOMIC DNA]</scope>
    <source>
        <strain evidence="10">Agy99</strain>
        <plasmid evidence="10">Plasmid pMUM001</plasmid>
    </source>
</reference>
<keyword evidence="9" id="KW-0614">Plasmid</keyword>
<dbReference type="GO" id="GO:0005506">
    <property type="term" value="F:iron ion binding"/>
    <property type="evidence" value="ECO:0007669"/>
    <property type="project" value="InterPro"/>
</dbReference>
<dbReference type="PROSITE" id="PS00086">
    <property type="entry name" value="CYTOCHROME_P450"/>
    <property type="match status" value="1"/>
</dbReference>
<dbReference type="KEGG" id="mul:MUP053c"/>
<dbReference type="PANTHER" id="PTHR46696">
    <property type="entry name" value="P450, PUTATIVE (EUROFUNG)-RELATED"/>
    <property type="match status" value="1"/>
</dbReference>
<sequence length="437" mass="48167">MRQRLNWIAAHGLLRGTARLAARLGDVQSRLVADPMVMANPAPFCDELRAIGPVVSSYGTHLVVSHAIAHELLRSEDFEVVSLGSNLPAPMRWLERRTRDDTPHLLLPPSLLAVEPPNHTRYRKAVSSVFTPKAVAGLRDHVEETASALLDQLTDQASAVDIIARYCSQLPVAVICDILGVPSRDRNRVLKFGQLAGPCLDFGLTWRQHQQVRQGLQGLHFWITEHLEELRSNPGDDLMSQMIHASENGSSETHLHATEVRMIGLVLGASFATTMDLLGNGIQVLLDAPELRDALSQRPQLWPNAVEEILRLEPPVQLAGRMARKDTEVAGTAIKRGQLVAIYLGAVNRDPSVFADPHRFDITRANANRHLAFSGGRHFCLGAALARVEGEVGLRMLFERFPDVRAAGPGNRRDTRTLRGWSQLPVQLGAARSMAIR</sequence>
<evidence type="ECO:0000256" key="5">
    <source>
        <dbReference type="ARBA" id="ARBA00023002"/>
    </source>
</evidence>
<comment type="cofactor">
    <cofactor evidence="1">
        <name>heme</name>
        <dbReference type="ChEBI" id="CHEBI:30413"/>
    </cofactor>
</comment>
<name>Q6MZ58_MYCUA</name>
<dbReference type="InterPro" id="IPR017972">
    <property type="entry name" value="Cyt_P450_CS"/>
</dbReference>
<keyword evidence="3 8" id="KW-0349">Heme</keyword>
<dbReference type="Gene3D" id="1.10.630.10">
    <property type="entry name" value="Cytochrome P450"/>
    <property type="match status" value="1"/>
</dbReference>
<dbReference type="AlphaFoldDB" id="Q6MZ58"/>
<evidence type="ECO:0000313" key="10">
    <source>
        <dbReference type="Proteomes" id="UP000000765"/>
    </source>
</evidence>
<dbReference type="EC" id="1.14.-.-" evidence="9"/>
<evidence type="ECO:0000313" key="9">
    <source>
        <dbReference type="EMBL" id="CAE46864.1"/>
    </source>
</evidence>
<organism evidence="10">
    <name type="scientific">Mycobacterium ulcerans (strain Agy99)</name>
    <dbReference type="NCBI Taxonomy" id="362242"/>
    <lineage>
        <taxon>Bacteria</taxon>
        <taxon>Bacillati</taxon>
        <taxon>Actinomycetota</taxon>
        <taxon>Actinomycetes</taxon>
        <taxon>Mycobacteriales</taxon>
        <taxon>Mycobacteriaceae</taxon>
        <taxon>Mycobacterium</taxon>
        <taxon>Mycobacterium ulcerans group</taxon>
    </lineage>
</organism>
<evidence type="ECO:0000256" key="7">
    <source>
        <dbReference type="ARBA" id="ARBA00023033"/>
    </source>
</evidence>
<dbReference type="InterPro" id="IPR002397">
    <property type="entry name" value="Cyt_P450_B"/>
</dbReference>
<evidence type="ECO:0000256" key="1">
    <source>
        <dbReference type="ARBA" id="ARBA00001971"/>
    </source>
</evidence>
<keyword evidence="7 8" id="KW-0503">Monooxygenase</keyword>
<dbReference type="Proteomes" id="UP000000765">
    <property type="component" value="Plasmid pMUM001"/>
</dbReference>
<dbReference type="GO" id="GO:0036199">
    <property type="term" value="F:cholest-4-en-3-one 26-monooxygenase activity"/>
    <property type="evidence" value="ECO:0007669"/>
    <property type="project" value="TreeGrafter"/>
</dbReference>
<dbReference type="FunFam" id="1.10.630.10:FF:000018">
    <property type="entry name" value="Cytochrome P450 monooxygenase"/>
    <property type="match status" value="1"/>
</dbReference>
<proteinExistence type="inferred from homology"/>
<keyword evidence="4 8" id="KW-0479">Metal-binding</keyword>
<dbReference type="CDD" id="cd20625">
    <property type="entry name" value="CYP164-like"/>
    <property type="match status" value="1"/>
</dbReference>
<dbReference type="PRINTS" id="PR00359">
    <property type="entry name" value="BP450"/>
</dbReference>
<dbReference type="GO" id="GO:0020037">
    <property type="term" value="F:heme binding"/>
    <property type="evidence" value="ECO:0007669"/>
    <property type="project" value="InterPro"/>
</dbReference>
<keyword evidence="5 8" id="KW-0560">Oxidoreductase</keyword>
<dbReference type="Pfam" id="PF00067">
    <property type="entry name" value="p450"/>
    <property type="match status" value="1"/>
</dbReference>
<reference evidence="9 10" key="1">
    <citation type="journal article" date="2004" name="Proc. Natl. Acad. Sci. U.S.A.">
        <title>Giant plasmid-encoded polyketide synthases produce the macrolide toxin of Mycobacterium ulcerans.</title>
        <authorList>
            <person name="Stinear T.P."/>
            <person name="Mve-Obiang A."/>
            <person name="Small P.L.C."/>
            <person name="Frigui W."/>
            <person name="Pryor M.J."/>
            <person name="Brosch R."/>
            <person name="Jenkin G.A."/>
            <person name="Johnson P.D.R."/>
            <person name="Davies J.K."/>
            <person name="Lee R.E."/>
            <person name="Adusumilli S."/>
            <person name="Garnier T."/>
            <person name="Haydock S.F."/>
            <person name="Leadlay P.F."/>
            <person name="Cole S.T."/>
        </authorList>
    </citation>
    <scope>NUCLEOTIDE SEQUENCE [LARGE SCALE GENOMIC DNA]</scope>
    <source>
        <strain evidence="10">Agy99</strain>
        <plasmid evidence="10">Plasmid pMUM001</plasmid>
    </source>
</reference>
<dbReference type="EMBL" id="BX649209">
    <property type="protein sequence ID" value="CAE46864.1"/>
    <property type="molecule type" value="Genomic_DNA"/>
</dbReference>
<geneLocation type="plasmid" evidence="9 10">
    <name>pMUM001</name>
</geneLocation>
<keyword evidence="6 8" id="KW-0408">Iron</keyword>
<evidence type="ECO:0000256" key="2">
    <source>
        <dbReference type="ARBA" id="ARBA00010617"/>
    </source>
</evidence>
<accession>Q6MZ58</accession>
<comment type="similarity">
    <text evidence="2 8">Belongs to the cytochrome P450 family.</text>
</comment>
<dbReference type="InterPro" id="IPR001128">
    <property type="entry name" value="Cyt_P450"/>
</dbReference>
<evidence type="ECO:0000256" key="8">
    <source>
        <dbReference type="RuleBase" id="RU000461"/>
    </source>
</evidence>
<dbReference type="InterPro" id="IPR036396">
    <property type="entry name" value="Cyt_P450_sf"/>
</dbReference>
<dbReference type="GO" id="GO:0008395">
    <property type="term" value="F:steroid hydroxylase activity"/>
    <property type="evidence" value="ECO:0007669"/>
    <property type="project" value="TreeGrafter"/>
</dbReference>
<dbReference type="SUPFAM" id="SSF48264">
    <property type="entry name" value="Cytochrome P450"/>
    <property type="match status" value="1"/>
</dbReference>
<protein>
    <submittedName>
        <fullName evidence="9">Probable cytochrome p450 150 cyp150</fullName>
        <ecNumber evidence="9">1.14.-.-</ecNumber>
    </submittedName>
</protein>